<dbReference type="CDD" id="cd17546">
    <property type="entry name" value="REC_hyHK_CKI1_RcsC-like"/>
    <property type="match status" value="1"/>
</dbReference>
<feature type="modified residue" description="4-aspartylphosphate" evidence="10">
    <location>
        <position position="503"/>
    </location>
</feature>
<comment type="caution">
    <text evidence="14">The sequence shown here is derived from an EMBL/GenBank/DDBJ whole genome shotgun (WGS) entry which is preliminary data.</text>
</comment>
<dbReference type="SUPFAM" id="SSF55874">
    <property type="entry name" value="ATPase domain of HSP90 chaperone/DNA topoisomerase II/histidine kinase"/>
    <property type="match status" value="1"/>
</dbReference>
<sequence>MRKMKIQQKWMIAMVLVTFVGVGIFSFYIIKNLQGNARIVNYSGIVRGATQKLVKEEMYGKENDDLIERLDGILYDLQNGDGENQLEKMSDEQFSLLLEQVQRSWEELKKEILHVREGGGLESLFLQSEDYFNLADKLVSAAEIYSEKQARHARFWLMSLYFILIVLVAVTAIYGIRQKKMREELLQAEAASKEKGSFLARMSHEIRTPLNGIIGMTKIGIESLPDVEKSGQCLAKIDKASKFLLDLINDILDMSRIESGKTVLLNRTFHLSEMLDDLRELFADQAKEKQLDFLICQDNLDQGADLVMADELRTRQILINLLSNAMKFTPQKGKVRLDAESLNQGDGEPLIRFTVADTGIGMPEEFMSKMFEPFEQQNSSSLIYQGTGLGLAISFRLVELMEGTISVTSKINEGTVFTIDLPLKQAGEEDTKENSANVSNQAEMGLLKGAHILFAEDNELNAEIIEYLLQNAGVHTSHAWDGEQAAAMFLEQEPGNFDLILMDVQMPKMNGLEAAEKIRKSGHGNGAEIPIIALTANAFSEDAKEAMERGMNGYLAKPIDNQERYHALAAQIKKHDGK</sequence>
<evidence type="ECO:0000313" key="14">
    <source>
        <dbReference type="EMBL" id="MCU7379636.1"/>
    </source>
</evidence>
<feature type="domain" description="Response regulatory" evidence="13">
    <location>
        <begin position="451"/>
        <end position="572"/>
    </location>
</feature>
<name>A0A9J6QUY8_9FIRM</name>
<dbReference type="PANTHER" id="PTHR43719:SF28">
    <property type="entry name" value="PEROXIDE STRESS-ACTIVATED HISTIDINE KINASE MAK1-RELATED"/>
    <property type="match status" value="1"/>
</dbReference>
<evidence type="ECO:0000256" key="7">
    <source>
        <dbReference type="ARBA" id="ARBA00023012"/>
    </source>
</evidence>
<comment type="catalytic activity">
    <reaction evidence="1">
        <text>ATP + protein L-histidine = ADP + protein N-phospho-L-histidine.</text>
        <dbReference type="EC" id="2.7.13.3"/>
    </reaction>
</comment>
<evidence type="ECO:0000256" key="9">
    <source>
        <dbReference type="ARBA" id="ARBA00074306"/>
    </source>
</evidence>
<dbReference type="GO" id="GO:0005524">
    <property type="term" value="F:ATP binding"/>
    <property type="evidence" value="ECO:0007669"/>
    <property type="project" value="UniProtKB-KW"/>
</dbReference>
<keyword evidence="6" id="KW-0808">Transferase</keyword>
<evidence type="ECO:0000256" key="10">
    <source>
        <dbReference type="PROSITE-ProRule" id="PRU00169"/>
    </source>
</evidence>
<dbReference type="GO" id="GO:0000155">
    <property type="term" value="F:phosphorelay sensor kinase activity"/>
    <property type="evidence" value="ECO:0007669"/>
    <property type="project" value="InterPro"/>
</dbReference>
<evidence type="ECO:0000256" key="5">
    <source>
        <dbReference type="ARBA" id="ARBA00022553"/>
    </source>
</evidence>
<feature type="transmembrane region" description="Helical" evidence="11">
    <location>
        <begin position="155"/>
        <end position="176"/>
    </location>
</feature>
<dbReference type="SUPFAM" id="SSF52172">
    <property type="entry name" value="CheY-like"/>
    <property type="match status" value="1"/>
</dbReference>
<evidence type="ECO:0000256" key="6">
    <source>
        <dbReference type="ARBA" id="ARBA00022777"/>
    </source>
</evidence>
<comment type="function">
    <text evidence="8">May play the central regulatory role in sporulation. It may be an element of the effector pathway responsible for the activation of sporulation genes in response to nutritional stress. Spo0A may act in concert with spo0H (a sigma factor) to control the expression of some genes that are critical to the sporulation process.</text>
</comment>
<dbReference type="InterPro" id="IPR036097">
    <property type="entry name" value="HisK_dim/P_sf"/>
</dbReference>
<keyword evidence="11" id="KW-0812">Transmembrane</keyword>
<evidence type="ECO:0000256" key="3">
    <source>
        <dbReference type="ARBA" id="ARBA00012438"/>
    </source>
</evidence>
<dbReference type="InterPro" id="IPR004358">
    <property type="entry name" value="Sig_transdc_His_kin-like_C"/>
</dbReference>
<dbReference type="PROSITE" id="PS50109">
    <property type="entry name" value="HIS_KIN"/>
    <property type="match status" value="1"/>
</dbReference>
<dbReference type="SUPFAM" id="SSF47384">
    <property type="entry name" value="Homodimeric domain of signal transducing histidine kinase"/>
    <property type="match status" value="1"/>
</dbReference>
<evidence type="ECO:0000256" key="11">
    <source>
        <dbReference type="SAM" id="Phobius"/>
    </source>
</evidence>
<dbReference type="InterPro" id="IPR005467">
    <property type="entry name" value="His_kinase_dom"/>
</dbReference>
<dbReference type="InterPro" id="IPR001789">
    <property type="entry name" value="Sig_transdc_resp-reg_receiver"/>
</dbReference>
<proteinExistence type="inferred from homology"/>
<dbReference type="EMBL" id="JAOSHN010000006">
    <property type="protein sequence ID" value="MCU7379636.1"/>
    <property type="molecule type" value="Genomic_DNA"/>
</dbReference>
<dbReference type="InterPro" id="IPR011006">
    <property type="entry name" value="CheY-like_superfamily"/>
</dbReference>
<dbReference type="Pfam" id="PF00072">
    <property type="entry name" value="Response_reg"/>
    <property type="match status" value="1"/>
</dbReference>
<dbReference type="InterPro" id="IPR050956">
    <property type="entry name" value="2C_system_His_kinase"/>
</dbReference>
<dbReference type="InterPro" id="IPR036890">
    <property type="entry name" value="HATPase_C_sf"/>
</dbReference>
<dbReference type="FunFam" id="3.30.565.10:FF:000010">
    <property type="entry name" value="Sensor histidine kinase RcsC"/>
    <property type="match status" value="1"/>
</dbReference>
<comment type="similarity">
    <text evidence="2">In the N-terminal section; belongs to the phytochrome family.</text>
</comment>
<keyword evidence="11" id="KW-0472">Membrane</keyword>
<dbReference type="PROSITE" id="PS50110">
    <property type="entry name" value="RESPONSE_REGULATORY"/>
    <property type="match status" value="1"/>
</dbReference>
<dbReference type="SMART" id="SM00387">
    <property type="entry name" value="HATPase_c"/>
    <property type="match status" value="1"/>
</dbReference>
<dbReference type="SMART" id="SM00448">
    <property type="entry name" value="REC"/>
    <property type="match status" value="1"/>
</dbReference>
<protein>
    <recommendedName>
        <fullName evidence="9">Circadian input-output histidine kinase CikA</fullName>
        <ecNumber evidence="3">2.7.13.3</ecNumber>
    </recommendedName>
    <alternativeName>
        <fullName evidence="4">Stage 0 sporulation protein A homolog</fullName>
    </alternativeName>
</protein>
<keyword evidence="5 10" id="KW-0597">Phosphoprotein</keyword>
<keyword evidence="15" id="KW-1185">Reference proteome</keyword>
<keyword evidence="11" id="KW-1133">Transmembrane helix</keyword>
<dbReference type="SMART" id="SM00388">
    <property type="entry name" value="HisKA"/>
    <property type="match status" value="1"/>
</dbReference>
<dbReference type="CDD" id="cd00082">
    <property type="entry name" value="HisKA"/>
    <property type="match status" value="1"/>
</dbReference>
<accession>A0A9J6QUY8</accession>
<dbReference type="PANTHER" id="PTHR43719">
    <property type="entry name" value="TWO-COMPONENT HISTIDINE KINASE"/>
    <property type="match status" value="1"/>
</dbReference>
<feature type="domain" description="Histidine kinase" evidence="12">
    <location>
        <begin position="201"/>
        <end position="425"/>
    </location>
</feature>
<reference evidence="14" key="1">
    <citation type="submission" date="2022-09" db="EMBL/GenBank/DDBJ databases">
        <title>Culturomic study of gut microbiota in children with autism spectrum disorder.</title>
        <authorList>
            <person name="Efimov B.A."/>
            <person name="Chaplin A.V."/>
            <person name="Sokolova S.R."/>
            <person name="Pikina A.P."/>
            <person name="Korzhanova M."/>
            <person name="Belova V."/>
            <person name="Korostin D."/>
        </authorList>
    </citation>
    <scope>NUCLEOTIDE SEQUENCE</scope>
    <source>
        <strain evidence="14">ASD5510</strain>
    </source>
</reference>
<dbReference type="PRINTS" id="PR00344">
    <property type="entry name" value="BCTRLSENSOR"/>
</dbReference>
<evidence type="ECO:0000259" key="13">
    <source>
        <dbReference type="PROSITE" id="PS50110"/>
    </source>
</evidence>
<organism evidence="14 15">
    <name type="scientific">Hominibacterium faecale</name>
    <dbReference type="NCBI Taxonomy" id="2839743"/>
    <lineage>
        <taxon>Bacteria</taxon>
        <taxon>Bacillati</taxon>
        <taxon>Bacillota</taxon>
        <taxon>Clostridia</taxon>
        <taxon>Peptostreptococcales</taxon>
        <taxon>Anaerovoracaceae</taxon>
        <taxon>Hominibacterium</taxon>
    </lineage>
</organism>
<dbReference type="Gene3D" id="3.40.50.2300">
    <property type="match status" value="1"/>
</dbReference>
<dbReference type="InterPro" id="IPR003594">
    <property type="entry name" value="HATPase_dom"/>
</dbReference>
<dbReference type="CDD" id="cd16922">
    <property type="entry name" value="HATPase_EvgS-ArcB-TorS-like"/>
    <property type="match status" value="1"/>
</dbReference>
<dbReference type="Gene3D" id="3.30.565.10">
    <property type="entry name" value="Histidine kinase-like ATPase, C-terminal domain"/>
    <property type="match status" value="1"/>
</dbReference>
<evidence type="ECO:0000256" key="2">
    <source>
        <dbReference type="ARBA" id="ARBA00006402"/>
    </source>
</evidence>
<dbReference type="Gene3D" id="1.10.287.130">
    <property type="match status" value="1"/>
</dbReference>
<evidence type="ECO:0000259" key="12">
    <source>
        <dbReference type="PROSITE" id="PS50109"/>
    </source>
</evidence>
<keyword evidence="6" id="KW-0418">Kinase</keyword>
<keyword evidence="14" id="KW-0547">Nucleotide-binding</keyword>
<dbReference type="RefSeq" id="WP_253020947.1">
    <property type="nucleotide sequence ID" value="NZ_JAOSHN010000006.1"/>
</dbReference>
<evidence type="ECO:0000256" key="1">
    <source>
        <dbReference type="ARBA" id="ARBA00000085"/>
    </source>
</evidence>
<evidence type="ECO:0000256" key="8">
    <source>
        <dbReference type="ARBA" id="ARBA00024867"/>
    </source>
</evidence>
<dbReference type="AlphaFoldDB" id="A0A9J6QUY8"/>
<dbReference type="EC" id="2.7.13.3" evidence="3"/>
<feature type="transmembrane region" description="Helical" evidence="11">
    <location>
        <begin position="12"/>
        <end position="30"/>
    </location>
</feature>
<dbReference type="InterPro" id="IPR003661">
    <property type="entry name" value="HisK_dim/P_dom"/>
</dbReference>
<keyword evidence="7" id="KW-0902">Two-component regulatory system</keyword>
<keyword evidence="14" id="KW-0067">ATP-binding</keyword>
<dbReference type="Proteomes" id="UP001065549">
    <property type="component" value="Unassembled WGS sequence"/>
</dbReference>
<gene>
    <name evidence="14" type="ORF">OBO34_14915</name>
</gene>
<dbReference type="Pfam" id="PF00512">
    <property type="entry name" value="HisKA"/>
    <property type="match status" value="1"/>
</dbReference>
<dbReference type="Pfam" id="PF02518">
    <property type="entry name" value="HATPase_c"/>
    <property type="match status" value="1"/>
</dbReference>
<evidence type="ECO:0000313" key="15">
    <source>
        <dbReference type="Proteomes" id="UP001065549"/>
    </source>
</evidence>
<evidence type="ECO:0000256" key="4">
    <source>
        <dbReference type="ARBA" id="ARBA00018672"/>
    </source>
</evidence>